<dbReference type="RefSeq" id="XP_002295966.1">
    <property type="nucleotide sequence ID" value="XM_002295930.1"/>
</dbReference>
<evidence type="ECO:0000256" key="6">
    <source>
        <dbReference type="ARBA" id="ARBA00023034"/>
    </source>
</evidence>
<evidence type="ECO:0000256" key="4">
    <source>
        <dbReference type="ARBA" id="ARBA00022692"/>
    </source>
</evidence>
<evidence type="ECO:0000256" key="10">
    <source>
        <dbReference type="SAM" id="Phobius"/>
    </source>
</evidence>
<dbReference type="eggNOG" id="ENOG502S96K">
    <property type="taxonomic scope" value="Eukaryota"/>
</dbReference>
<dbReference type="PANTHER" id="PTHR12137">
    <property type="entry name" value="CARBOHYDRATE SULFOTRANSFERASE"/>
    <property type="match status" value="1"/>
</dbReference>
<dbReference type="InterPro" id="IPR018011">
    <property type="entry name" value="Carb_sulfotrans_8-10"/>
</dbReference>
<reference evidence="11 12" key="2">
    <citation type="journal article" date="2008" name="Nature">
        <title>The Phaeodactylum genome reveals the evolutionary history of diatom genomes.</title>
        <authorList>
            <person name="Bowler C."/>
            <person name="Allen A.E."/>
            <person name="Badger J.H."/>
            <person name="Grimwood J."/>
            <person name="Jabbari K."/>
            <person name="Kuo A."/>
            <person name="Maheswari U."/>
            <person name="Martens C."/>
            <person name="Maumus F."/>
            <person name="Otillar R.P."/>
            <person name="Rayko E."/>
            <person name="Salamov A."/>
            <person name="Vandepoele K."/>
            <person name="Beszteri B."/>
            <person name="Gruber A."/>
            <person name="Heijde M."/>
            <person name="Katinka M."/>
            <person name="Mock T."/>
            <person name="Valentin K."/>
            <person name="Verret F."/>
            <person name="Berges J.A."/>
            <person name="Brownlee C."/>
            <person name="Cadoret J.P."/>
            <person name="Chiovitti A."/>
            <person name="Choi C.J."/>
            <person name="Coesel S."/>
            <person name="De Martino A."/>
            <person name="Detter J.C."/>
            <person name="Durkin C."/>
            <person name="Falciatore A."/>
            <person name="Fournet J."/>
            <person name="Haruta M."/>
            <person name="Huysman M.J."/>
            <person name="Jenkins B.D."/>
            <person name="Jiroutova K."/>
            <person name="Jorgensen R.E."/>
            <person name="Joubert Y."/>
            <person name="Kaplan A."/>
            <person name="Kroger N."/>
            <person name="Kroth P.G."/>
            <person name="La Roche J."/>
            <person name="Lindquist E."/>
            <person name="Lommer M."/>
            <person name="Martin-Jezequel V."/>
            <person name="Lopez P.J."/>
            <person name="Lucas S."/>
            <person name="Mangogna M."/>
            <person name="McGinnis K."/>
            <person name="Medlin L.K."/>
            <person name="Montsant A."/>
            <person name="Oudot-Le Secq M.P."/>
            <person name="Napoli C."/>
            <person name="Obornik M."/>
            <person name="Parker M.S."/>
            <person name="Petit J.L."/>
            <person name="Porcel B.M."/>
            <person name="Poulsen N."/>
            <person name="Robison M."/>
            <person name="Rychlewski L."/>
            <person name="Rynearson T.A."/>
            <person name="Schmutz J."/>
            <person name="Shapiro H."/>
            <person name="Siaut M."/>
            <person name="Stanley M."/>
            <person name="Sussman M.R."/>
            <person name="Taylor A.R."/>
            <person name="Vardi A."/>
            <person name="von Dassow P."/>
            <person name="Vyverman W."/>
            <person name="Willis A."/>
            <person name="Wyrwicz L.S."/>
            <person name="Rokhsar D.S."/>
            <person name="Weissenbach J."/>
            <person name="Armbrust E.V."/>
            <person name="Green B.R."/>
            <person name="Van de Peer Y."/>
            <person name="Grigoriev I.V."/>
        </authorList>
    </citation>
    <scope>NUCLEOTIDE SEQUENCE [LARGE SCALE GENOMIC DNA]</scope>
    <source>
        <strain evidence="11 12">CCMP1335</strain>
    </source>
</reference>
<dbReference type="HOGENOM" id="CLU_497430_0_0_1"/>
<dbReference type="InParanoid" id="B5YNS3"/>
<keyword evidence="3" id="KW-0808">Transferase</keyword>
<accession>B5YNS3</accession>
<dbReference type="KEGG" id="tps:THAPS_23605"/>
<keyword evidence="6" id="KW-0333">Golgi apparatus</keyword>
<dbReference type="Proteomes" id="UP000001449">
    <property type="component" value="Chromosome 7"/>
</dbReference>
<comment type="subcellular location">
    <subcellularLocation>
        <location evidence="1">Golgi apparatus membrane</location>
        <topology evidence="1">Single-pass type II membrane protein</topology>
    </subcellularLocation>
</comment>
<feature type="transmembrane region" description="Helical" evidence="10">
    <location>
        <begin position="21"/>
        <end position="44"/>
    </location>
</feature>
<proteinExistence type="inferred from homology"/>
<evidence type="ECO:0000256" key="3">
    <source>
        <dbReference type="ARBA" id="ARBA00022679"/>
    </source>
</evidence>
<evidence type="ECO:0000256" key="9">
    <source>
        <dbReference type="SAM" id="MobiDB-lite"/>
    </source>
</evidence>
<dbReference type="GO" id="GO:0016051">
    <property type="term" value="P:carbohydrate biosynthetic process"/>
    <property type="evidence" value="ECO:0007669"/>
    <property type="project" value="InterPro"/>
</dbReference>
<reference evidence="11 12" key="1">
    <citation type="journal article" date="2004" name="Science">
        <title>The genome of the diatom Thalassiosira pseudonana: ecology, evolution, and metabolism.</title>
        <authorList>
            <person name="Armbrust E.V."/>
            <person name="Berges J.A."/>
            <person name="Bowler C."/>
            <person name="Green B.R."/>
            <person name="Martinez D."/>
            <person name="Putnam N.H."/>
            <person name="Zhou S."/>
            <person name="Allen A.E."/>
            <person name="Apt K.E."/>
            <person name="Bechner M."/>
            <person name="Brzezinski M.A."/>
            <person name="Chaal B.K."/>
            <person name="Chiovitti A."/>
            <person name="Davis A.K."/>
            <person name="Demarest M.S."/>
            <person name="Detter J.C."/>
            <person name="Glavina T."/>
            <person name="Goodstein D."/>
            <person name="Hadi M.Z."/>
            <person name="Hellsten U."/>
            <person name="Hildebrand M."/>
            <person name="Jenkins B.D."/>
            <person name="Jurka J."/>
            <person name="Kapitonov V.V."/>
            <person name="Kroger N."/>
            <person name="Lau W.W."/>
            <person name="Lane T.W."/>
            <person name="Larimer F.W."/>
            <person name="Lippmeier J.C."/>
            <person name="Lucas S."/>
            <person name="Medina M."/>
            <person name="Montsant A."/>
            <person name="Obornik M."/>
            <person name="Parker M.S."/>
            <person name="Palenik B."/>
            <person name="Pazour G.J."/>
            <person name="Richardson P.M."/>
            <person name="Rynearson T.A."/>
            <person name="Saito M.A."/>
            <person name="Schwartz D.C."/>
            <person name="Thamatrakoln K."/>
            <person name="Valentin K."/>
            <person name="Vardi A."/>
            <person name="Wilkerson F.P."/>
            <person name="Rokhsar D.S."/>
        </authorList>
    </citation>
    <scope>NUCLEOTIDE SEQUENCE [LARGE SCALE GENOMIC DNA]</scope>
    <source>
        <strain evidence="11 12">CCMP1335</strain>
    </source>
</reference>
<evidence type="ECO:0000256" key="2">
    <source>
        <dbReference type="ARBA" id="ARBA00006339"/>
    </source>
</evidence>
<evidence type="ECO:0008006" key="13">
    <source>
        <dbReference type="Google" id="ProtNLM"/>
    </source>
</evidence>
<dbReference type="PaxDb" id="35128-Thaps23605"/>
<keyword evidence="5 10" id="KW-1133">Transmembrane helix</keyword>
<dbReference type="GO" id="GO:0008146">
    <property type="term" value="F:sulfotransferase activity"/>
    <property type="evidence" value="ECO:0000318"/>
    <property type="project" value="GO_Central"/>
</dbReference>
<keyword evidence="7 10" id="KW-0472">Membrane</keyword>
<evidence type="ECO:0000313" key="12">
    <source>
        <dbReference type="Proteomes" id="UP000001449"/>
    </source>
</evidence>
<evidence type="ECO:0000256" key="1">
    <source>
        <dbReference type="ARBA" id="ARBA00004323"/>
    </source>
</evidence>
<gene>
    <name evidence="11" type="ORF">THAPS_23605</name>
</gene>
<evidence type="ECO:0000256" key="5">
    <source>
        <dbReference type="ARBA" id="ARBA00022989"/>
    </source>
</evidence>
<evidence type="ECO:0000256" key="8">
    <source>
        <dbReference type="ARBA" id="ARBA00023180"/>
    </source>
</evidence>
<keyword evidence="8" id="KW-0325">Glycoprotein</keyword>
<feature type="region of interest" description="Disordered" evidence="9">
    <location>
        <begin position="460"/>
        <end position="487"/>
    </location>
</feature>
<evidence type="ECO:0000313" key="11">
    <source>
        <dbReference type="EMBL" id="ACI64683.1"/>
    </source>
</evidence>
<dbReference type="GO" id="GO:0000139">
    <property type="term" value="C:Golgi membrane"/>
    <property type="evidence" value="ECO:0007669"/>
    <property type="project" value="UniProtKB-SubCell"/>
</dbReference>
<keyword evidence="4 10" id="KW-0812">Transmembrane</keyword>
<dbReference type="GeneID" id="7447179"/>
<dbReference type="Pfam" id="PF03567">
    <property type="entry name" value="Sulfotransfer_2"/>
    <property type="match status" value="1"/>
</dbReference>
<dbReference type="EMBL" id="CP001160">
    <property type="protein sequence ID" value="ACI64683.1"/>
    <property type="molecule type" value="Genomic_DNA"/>
</dbReference>
<sequence>MATVPSLRQQLGSTSTCQMNSLLVIKTTIAAFALLCAFTPYGLLFKLMVEDDSLVSIGDARVETAQQRIASSRILPFDRVVIDASHLNGSYYLPEALIPPDYDGNECCPMASSTRNNKKQCANICGTPRACTDSMYPFRNEEEKLFLSPRENMTTSKGYYVLRNKCHEKNGLLHPPFQWCQQWLSTETKGSITKQSTIDYAALSQYNSQDIDPYKADLPPPGCSYFSHGGGSGSYQNLLLFPSSKLAFCGIPKNSITQWLQFLRFTLGAKDYLSHPHGKEDVKLFRFDSIKEDAQLDILNDPEWKFAVFLRNPAERLLSLYLDKFHGRESIEKEHYQNQYDFASSPSFAEFVATIAQNRTSCPIAPGTPKRETLFGVDWCTDGHWRQQSFSCGMSEFLPRFDYIGTLDNAEQQSRSILQQTGLWDTFGKYYHWNPKASMNVLCNSKRPNIKAGDELIGFQQSPHDAKSNPQIKEYKHSQHSTGAQGKRDKYYTAELTQIVERLYDKDYELWNLVKDEVQLINGSELALKLSSKCRDKAIELSSSDKTN</sequence>
<protein>
    <recommendedName>
        <fullName evidence="13">Sulfotransferase domain-containing protein</fullName>
    </recommendedName>
</protein>
<dbReference type="InterPro" id="IPR005331">
    <property type="entry name" value="Sulfotransferase"/>
</dbReference>
<keyword evidence="12" id="KW-1185">Reference proteome</keyword>
<organism evidence="11 12">
    <name type="scientific">Thalassiosira pseudonana</name>
    <name type="common">Marine diatom</name>
    <name type="synonym">Cyclotella nana</name>
    <dbReference type="NCBI Taxonomy" id="35128"/>
    <lineage>
        <taxon>Eukaryota</taxon>
        <taxon>Sar</taxon>
        <taxon>Stramenopiles</taxon>
        <taxon>Ochrophyta</taxon>
        <taxon>Bacillariophyta</taxon>
        <taxon>Coscinodiscophyceae</taxon>
        <taxon>Thalassiosirophycidae</taxon>
        <taxon>Thalassiosirales</taxon>
        <taxon>Thalassiosiraceae</taxon>
        <taxon>Thalassiosira</taxon>
    </lineage>
</organism>
<evidence type="ECO:0000256" key="7">
    <source>
        <dbReference type="ARBA" id="ARBA00023136"/>
    </source>
</evidence>
<dbReference type="PANTHER" id="PTHR12137:SF54">
    <property type="entry name" value="CARBOHYDRATE SULFOTRANSFERASE"/>
    <property type="match status" value="1"/>
</dbReference>
<comment type="similarity">
    <text evidence="2">Belongs to the sulfotransferase 2 family.</text>
</comment>
<dbReference type="AlphaFoldDB" id="B5YNS3"/>
<feature type="compositionally biased region" description="Polar residues" evidence="9">
    <location>
        <begin position="460"/>
        <end position="471"/>
    </location>
</feature>
<name>B5YNS3_THAPS</name>